<dbReference type="Proteomes" id="UP001148313">
    <property type="component" value="Unassembled WGS sequence"/>
</dbReference>
<feature type="transmembrane region" description="Helical" evidence="9">
    <location>
        <begin position="216"/>
        <end position="237"/>
    </location>
</feature>
<feature type="transmembrane region" description="Helical" evidence="9">
    <location>
        <begin position="37"/>
        <end position="56"/>
    </location>
</feature>
<keyword evidence="4" id="KW-1003">Cell membrane</keyword>
<dbReference type="Gene3D" id="1.10.3470.10">
    <property type="entry name" value="ABC transporter involved in vitamin B12 uptake, BtuC"/>
    <property type="match status" value="1"/>
</dbReference>
<keyword evidence="3 8" id="KW-0813">Transport</keyword>
<proteinExistence type="inferred from homology"/>
<keyword evidence="7 9" id="KW-0472">Membrane</keyword>
<dbReference type="Pfam" id="PF00950">
    <property type="entry name" value="ABC-3"/>
    <property type="match status" value="1"/>
</dbReference>
<feature type="transmembrane region" description="Helical" evidence="9">
    <location>
        <begin position="6"/>
        <end position="30"/>
    </location>
</feature>
<name>A0ABT4VSI0_9HYPH</name>
<dbReference type="EMBL" id="JAPJZH010000014">
    <property type="protein sequence ID" value="MDA4847663.1"/>
    <property type="molecule type" value="Genomic_DNA"/>
</dbReference>
<evidence type="ECO:0000256" key="9">
    <source>
        <dbReference type="SAM" id="Phobius"/>
    </source>
</evidence>
<evidence type="ECO:0000256" key="2">
    <source>
        <dbReference type="ARBA" id="ARBA00008034"/>
    </source>
</evidence>
<dbReference type="SUPFAM" id="SSF81345">
    <property type="entry name" value="ABC transporter involved in vitamin B12 uptake, BtuC"/>
    <property type="match status" value="1"/>
</dbReference>
<reference evidence="10" key="1">
    <citation type="submission" date="2022-11" db="EMBL/GenBank/DDBJ databases">
        <title>Hoeflea poritis sp. nov., isolated from scleractinian coral Porites lutea.</title>
        <authorList>
            <person name="Zhang G."/>
            <person name="Wei Q."/>
            <person name="Cai L."/>
        </authorList>
    </citation>
    <scope>NUCLEOTIDE SEQUENCE</scope>
    <source>
        <strain evidence="10">E7-10</strain>
    </source>
</reference>
<accession>A0ABT4VSI0</accession>
<comment type="subcellular location">
    <subcellularLocation>
        <location evidence="1 8">Cell membrane</location>
        <topology evidence="1 8">Multi-pass membrane protein</topology>
    </subcellularLocation>
</comment>
<gene>
    <name evidence="10" type="ORF">OOZ53_20045</name>
</gene>
<protein>
    <submittedName>
        <fullName evidence="10">Metal ABC transporter permease</fullName>
    </submittedName>
</protein>
<comment type="caution">
    <text evidence="10">The sequence shown here is derived from an EMBL/GenBank/DDBJ whole genome shotgun (WGS) entry which is preliminary data.</text>
</comment>
<evidence type="ECO:0000256" key="6">
    <source>
        <dbReference type="ARBA" id="ARBA00022989"/>
    </source>
</evidence>
<sequence>MGDFYIGLVLVPMTIGALAAVSCALLGNFLVLRKQSLMGDAVSHVVLPGIVVAFIVTGSISVWPMLLGAAAAALISALLIELVRNLGKVEPGAAMGVVFTALFALGVVLLEQSDTRQVHFDVEHALYGNLESLVWLSGMDAQSLFDRQALADLPPQLARLALALVAVVIFLIAFWRQLVVSTFDPVFAQATGVPVRLVGAALISLVAIVAVTAFEAVGAIITIAMLICPAAAARLMTNRLIPQLLWSVLFALLSAVVGFWAAGSGMALIGSGFSVSAAGMIAAVSGIILAACALAAPQRRGAAG</sequence>
<dbReference type="InterPro" id="IPR001626">
    <property type="entry name" value="ABC_TroCD"/>
</dbReference>
<dbReference type="PANTHER" id="PTHR30477">
    <property type="entry name" value="ABC-TRANSPORTER METAL-BINDING PROTEIN"/>
    <property type="match status" value="1"/>
</dbReference>
<evidence type="ECO:0000256" key="8">
    <source>
        <dbReference type="RuleBase" id="RU003943"/>
    </source>
</evidence>
<evidence type="ECO:0000313" key="11">
    <source>
        <dbReference type="Proteomes" id="UP001148313"/>
    </source>
</evidence>
<evidence type="ECO:0000256" key="4">
    <source>
        <dbReference type="ARBA" id="ARBA00022475"/>
    </source>
</evidence>
<feature type="transmembrane region" description="Helical" evidence="9">
    <location>
        <begin position="157"/>
        <end position="175"/>
    </location>
</feature>
<dbReference type="PANTHER" id="PTHR30477:SF8">
    <property type="entry name" value="METAL TRANSPORT SYSTEM MEMBRANE PROTEIN CT_070-RELATED"/>
    <property type="match status" value="1"/>
</dbReference>
<evidence type="ECO:0000256" key="5">
    <source>
        <dbReference type="ARBA" id="ARBA00022692"/>
    </source>
</evidence>
<evidence type="ECO:0000313" key="10">
    <source>
        <dbReference type="EMBL" id="MDA4847663.1"/>
    </source>
</evidence>
<evidence type="ECO:0000256" key="7">
    <source>
        <dbReference type="ARBA" id="ARBA00023136"/>
    </source>
</evidence>
<evidence type="ECO:0000256" key="3">
    <source>
        <dbReference type="ARBA" id="ARBA00022448"/>
    </source>
</evidence>
<feature type="transmembrane region" description="Helical" evidence="9">
    <location>
        <begin position="244"/>
        <end position="269"/>
    </location>
</feature>
<comment type="similarity">
    <text evidence="2 8">Belongs to the ABC-3 integral membrane protein family.</text>
</comment>
<evidence type="ECO:0000256" key="1">
    <source>
        <dbReference type="ARBA" id="ARBA00004651"/>
    </source>
</evidence>
<feature type="transmembrane region" description="Helical" evidence="9">
    <location>
        <begin position="275"/>
        <end position="296"/>
    </location>
</feature>
<feature type="transmembrane region" description="Helical" evidence="9">
    <location>
        <begin position="92"/>
        <end position="110"/>
    </location>
</feature>
<keyword evidence="11" id="KW-1185">Reference proteome</keyword>
<dbReference type="RefSeq" id="WP_271091498.1">
    <property type="nucleotide sequence ID" value="NZ_JAPJZH010000014.1"/>
</dbReference>
<keyword evidence="5 8" id="KW-0812">Transmembrane</keyword>
<dbReference type="InterPro" id="IPR037294">
    <property type="entry name" value="ABC_BtuC-like"/>
</dbReference>
<keyword evidence="6 9" id="KW-1133">Transmembrane helix</keyword>
<organism evidence="10 11">
    <name type="scientific">Hoeflea poritis</name>
    <dbReference type="NCBI Taxonomy" id="2993659"/>
    <lineage>
        <taxon>Bacteria</taxon>
        <taxon>Pseudomonadati</taxon>
        <taxon>Pseudomonadota</taxon>
        <taxon>Alphaproteobacteria</taxon>
        <taxon>Hyphomicrobiales</taxon>
        <taxon>Rhizobiaceae</taxon>
        <taxon>Hoeflea</taxon>
    </lineage>
</organism>